<evidence type="ECO:0000313" key="2">
    <source>
        <dbReference type="EMBL" id="MDE8698103.1"/>
    </source>
</evidence>
<dbReference type="Proteomes" id="UP001221924">
    <property type="component" value="Unassembled WGS sequence"/>
</dbReference>
<feature type="region of interest" description="Disordered" evidence="1">
    <location>
        <begin position="35"/>
        <end position="54"/>
    </location>
</feature>
<organism evidence="2 3">
    <name type="scientific">Bacteroides cellulosilyticus</name>
    <dbReference type="NCBI Taxonomy" id="246787"/>
    <lineage>
        <taxon>Bacteria</taxon>
        <taxon>Pseudomonadati</taxon>
        <taxon>Bacteroidota</taxon>
        <taxon>Bacteroidia</taxon>
        <taxon>Bacteroidales</taxon>
        <taxon>Bacteroidaceae</taxon>
        <taxon>Bacteroides</taxon>
    </lineage>
</organism>
<gene>
    <name evidence="2" type="ORF">PZH42_29385</name>
</gene>
<dbReference type="AlphaFoldDB" id="A0AAW6MCY8"/>
<protein>
    <submittedName>
        <fullName evidence="2">Uncharacterized protein</fullName>
    </submittedName>
</protein>
<proteinExistence type="predicted"/>
<evidence type="ECO:0000256" key="1">
    <source>
        <dbReference type="SAM" id="MobiDB-lite"/>
    </source>
</evidence>
<name>A0AAW6MCY8_9BACE</name>
<evidence type="ECO:0000313" key="3">
    <source>
        <dbReference type="Proteomes" id="UP001221924"/>
    </source>
</evidence>
<feature type="non-terminal residue" evidence="2">
    <location>
        <position position="1"/>
    </location>
</feature>
<sequence length="70" mass="8100">QTIRTDMPELYGSVQFETLSTDAKRKCAYARRSEVRQNVQQASMPAMTQEDKQRIGKHLEREIQRLGSSD</sequence>
<reference evidence="2" key="1">
    <citation type="submission" date="2023-03" db="EMBL/GenBank/DDBJ databases">
        <title>DFI Biobank Strains.</title>
        <authorList>
            <person name="Mostad J."/>
            <person name="Paddock L."/>
            <person name="Medina S."/>
            <person name="Waligurski E."/>
            <person name="Barat B."/>
            <person name="Smith R."/>
            <person name="Burgo V."/>
            <person name="Metcalfe C."/>
            <person name="Woodson C."/>
            <person name="Sundararajan A."/>
            <person name="Ramaswamy R."/>
            <person name="Lin H."/>
            <person name="Pamer E.G."/>
        </authorList>
    </citation>
    <scope>NUCLEOTIDE SEQUENCE</scope>
    <source>
        <strain evidence="2">DFI.9.5</strain>
    </source>
</reference>
<accession>A0AAW6MCY8</accession>
<comment type="caution">
    <text evidence="2">The sequence shown here is derived from an EMBL/GenBank/DDBJ whole genome shotgun (WGS) entry which is preliminary data.</text>
</comment>
<dbReference type="EMBL" id="JARFID010000717">
    <property type="protein sequence ID" value="MDE8698103.1"/>
    <property type="molecule type" value="Genomic_DNA"/>
</dbReference>